<organism evidence="9 10">
    <name type="scientific">Lolliginicoccus lacisalsi</name>
    <dbReference type="NCBI Taxonomy" id="2742202"/>
    <lineage>
        <taxon>Bacteria</taxon>
        <taxon>Bacillati</taxon>
        <taxon>Actinomycetota</taxon>
        <taxon>Actinomycetes</taxon>
        <taxon>Mycobacteriales</taxon>
        <taxon>Hoyosellaceae</taxon>
        <taxon>Lolliginicoccus</taxon>
    </lineage>
</organism>
<feature type="transmembrane region" description="Helical" evidence="7">
    <location>
        <begin position="26"/>
        <end position="48"/>
    </location>
</feature>
<proteinExistence type="inferred from homology"/>
<reference evidence="9" key="1">
    <citation type="submission" date="2020-09" db="EMBL/GenBank/DDBJ databases">
        <title>Hoyosella lacisalsi sp. nov., a halotolerant actinobacterium isolated from soil of Lake Gudzhirganskoe.</title>
        <authorList>
            <person name="Yang Q."/>
            <person name="Guo P.Y."/>
            <person name="Liu S.W."/>
            <person name="Li F.N."/>
            <person name="Sun C.H."/>
        </authorList>
    </citation>
    <scope>NUCLEOTIDE SEQUENCE</scope>
    <source>
        <strain evidence="9">G463</strain>
    </source>
</reference>
<keyword evidence="3" id="KW-0560">Oxidoreductase</keyword>
<sequence length="252" mass="27069">MSSRRSRHNRSPRTASYTPEKPSNRATYILAILAIILATAGVIGMILWQQRTSTPVDEGYGPVRDATVAITDDGSVRLGDPAAPVQLQLFEDYMCPGCRDFDHLYGDHIARHIDDGNVAVEYRTLTFLDSVSGDGTYSTRSAAAAACVAQHSDATAYSAFHAALYDNRPANGSTLTDDELAQLARDNGADPAATDCITSGELLDSIRDNAEANRQAMIEAGGEGTPTVVHDGTTIDFLNRHWLNNIVAGPED</sequence>
<evidence type="ECO:0000256" key="7">
    <source>
        <dbReference type="SAM" id="Phobius"/>
    </source>
</evidence>
<comment type="similarity">
    <text evidence="1">Belongs to the thioredoxin family. DsbA subfamily.</text>
</comment>
<keyword evidence="7" id="KW-0812">Transmembrane</keyword>
<feature type="compositionally biased region" description="Basic residues" evidence="6">
    <location>
        <begin position="1"/>
        <end position="11"/>
    </location>
</feature>
<evidence type="ECO:0000256" key="3">
    <source>
        <dbReference type="ARBA" id="ARBA00023002"/>
    </source>
</evidence>
<dbReference type="SUPFAM" id="SSF52833">
    <property type="entry name" value="Thioredoxin-like"/>
    <property type="match status" value="1"/>
</dbReference>
<keyword evidence="7" id="KW-0472">Membrane</keyword>
<evidence type="ECO:0000313" key="9">
    <source>
        <dbReference type="EMBL" id="MBD8507932.1"/>
    </source>
</evidence>
<keyword evidence="10" id="KW-1185">Reference proteome</keyword>
<evidence type="ECO:0000256" key="6">
    <source>
        <dbReference type="SAM" id="MobiDB-lite"/>
    </source>
</evidence>
<dbReference type="Proteomes" id="UP000642993">
    <property type="component" value="Unassembled WGS sequence"/>
</dbReference>
<gene>
    <name evidence="9" type="ORF">HT102_15700</name>
</gene>
<evidence type="ECO:0000256" key="2">
    <source>
        <dbReference type="ARBA" id="ARBA00022729"/>
    </source>
</evidence>
<keyword evidence="2" id="KW-0732">Signal</keyword>
<keyword evidence="4" id="KW-1015">Disulfide bond</keyword>
<protein>
    <submittedName>
        <fullName evidence="9">Thioredoxin domain-containing protein</fullName>
    </submittedName>
</protein>
<evidence type="ECO:0000256" key="1">
    <source>
        <dbReference type="ARBA" id="ARBA00005791"/>
    </source>
</evidence>
<comment type="caution">
    <text evidence="9">The sequence shown here is derived from an EMBL/GenBank/DDBJ whole genome shotgun (WGS) entry which is preliminary data.</text>
</comment>
<evidence type="ECO:0000256" key="5">
    <source>
        <dbReference type="ARBA" id="ARBA00023284"/>
    </source>
</evidence>
<dbReference type="Gene3D" id="3.40.30.10">
    <property type="entry name" value="Glutaredoxin"/>
    <property type="match status" value="1"/>
</dbReference>
<dbReference type="Pfam" id="PF13462">
    <property type="entry name" value="Thioredoxin_4"/>
    <property type="match status" value="1"/>
</dbReference>
<dbReference type="PANTHER" id="PTHR13887:SF14">
    <property type="entry name" value="DISULFIDE BOND FORMATION PROTEIN D"/>
    <property type="match status" value="1"/>
</dbReference>
<dbReference type="EMBL" id="JACYWE010000021">
    <property type="protein sequence ID" value="MBD8507932.1"/>
    <property type="molecule type" value="Genomic_DNA"/>
</dbReference>
<keyword evidence="7" id="KW-1133">Transmembrane helix</keyword>
<evidence type="ECO:0000313" key="10">
    <source>
        <dbReference type="Proteomes" id="UP000642993"/>
    </source>
</evidence>
<name>A0A927JF80_9ACTN</name>
<feature type="domain" description="Thioredoxin-like fold" evidence="8">
    <location>
        <begin position="73"/>
        <end position="236"/>
    </location>
</feature>
<dbReference type="PANTHER" id="PTHR13887">
    <property type="entry name" value="GLUTATHIONE S-TRANSFERASE KAPPA"/>
    <property type="match status" value="1"/>
</dbReference>
<keyword evidence="5" id="KW-0676">Redox-active center</keyword>
<dbReference type="RefSeq" id="WP_192040397.1">
    <property type="nucleotide sequence ID" value="NZ_JACYWE010000021.1"/>
</dbReference>
<feature type="region of interest" description="Disordered" evidence="6">
    <location>
        <begin position="1"/>
        <end position="20"/>
    </location>
</feature>
<dbReference type="GO" id="GO:0016491">
    <property type="term" value="F:oxidoreductase activity"/>
    <property type="evidence" value="ECO:0007669"/>
    <property type="project" value="UniProtKB-KW"/>
</dbReference>
<accession>A0A927JF80</accession>
<evidence type="ECO:0000259" key="8">
    <source>
        <dbReference type="Pfam" id="PF13462"/>
    </source>
</evidence>
<dbReference type="InterPro" id="IPR012336">
    <property type="entry name" value="Thioredoxin-like_fold"/>
</dbReference>
<dbReference type="AlphaFoldDB" id="A0A927JF80"/>
<evidence type="ECO:0000256" key="4">
    <source>
        <dbReference type="ARBA" id="ARBA00023157"/>
    </source>
</evidence>
<dbReference type="InterPro" id="IPR036249">
    <property type="entry name" value="Thioredoxin-like_sf"/>
</dbReference>